<evidence type="ECO:0000256" key="4">
    <source>
        <dbReference type="SAM" id="SignalP"/>
    </source>
</evidence>
<organism evidence="6 7">
    <name type="scientific">Tenacibaculum vairaonense</name>
    <dbReference type="NCBI Taxonomy" id="3137860"/>
    <lineage>
        <taxon>Bacteria</taxon>
        <taxon>Pseudomonadati</taxon>
        <taxon>Bacteroidota</taxon>
        <taxon>Flavobacteriia</taxon>
        <taxon>Flavobacteriales</taxon>
        <taxon>Flavobacteriaceae</taxon>
        <taxon>Tenacibaculum</taxon>
    </lineage>
</organism>
<feature type="signal peptide" evidence="4">
    <location>
        <begin position="1"/>
        <end position="20"/>
    </location>
</feature>
<protein>
    <recommendedName>
        <fullName evidence="5">Secretion system C-terminal sorting domain-containing protein</fullName>
    </recommendedName>
</protein>
<keyword evidence="7" id="KW-1185">Reference proteome</keyword>
<evidence type="ECO:0000313" key="6">
    <source>
        <dbReference type="EMBL" id="CAL2106389.1"/>
    </source>
</evidence>
<dbReference type="Pfam" id="PF18962">
    <property type="entry name" value="Por_Secre_tail"/>
    <property type="match status" value="1"/>
</dbReference>
<feature type="chain" id="PRO_5045586848" description="Secretion system C-terminal sorting domain-containing protein" evidence="4">
    <location>
        <begin position="21"/>
        <end position="974"/>
    </location>
</feature>
<keyword evidence="1 4" id="KW-0732">Signal</keyword>
<dbReference type="InterPro" id="IPR013519">
    <property type="entry name" value="Int_alpha_beta-p"/>
</dbReference>
<dbReference type="PANTHER" id="PTHR36220:SF1">
    <property type="entry name" value="GAMMA TUBULIN COMPLEX COMPONENT C-TERMINAL DOMAIN-CONTAINING PROTEIN"/>
    <property type="match status" value="1"/>
</dbReference>
<keyword evidence="3" id="KW-0325">Glycoprotein</keyword>
<dbReference type="Proteomes" id="UP001497602">
    <property type="component" value="Unassembled WGS sequence"/>
</dbReference>
<dbReference type="Pfam" id="PF14312">
    <property type="entry name" value="FG-GAP_2"/>
    <property type="match status" value="5"/>
</dbReference>
<evidence type="ECO:0000256" key="2">
    <source>
        <dbReference type="ARBA" id="ARBA00022737"/>
    </source>
</evidence>
<accession>A0ABM9PL44</accession>
<dbReference type="Gene3D" id="2.130.10.130">
    <property type="entry name" value="Integrin alpha, N-terminal"/>
    <property type="match status" value="3"/>
</dbReference>
<sequence length="974" mass="107749">MKKNTLTTLLVLFIIGVTNAQVWKDTSKFEALVAKENDKYGVSVGINSNYYFIGASLDDEAVVGTSDESKSNGGAVYVYNSTNKLHQKLFPSEPMKSAYFGNSLAVNDNYLVVGSYYGKHDKNESKKEGLAYIFNKNASNEWVEAKILKQEIGNSYDLFGRDVAVNGDYILVSANGDDEGGRDTGAAYIFFKNQGGDNNWGQQAKLKVSKPQSKEYLGWSGDLYGDYAVLGAYKYDVNTKEDVGTAYVFKREGTTWRQQKQFLIDEANPDDLVGYDVAIYENRIAISAPNASVEGVSRAGKVYVFEKGNKDSWNLVKTLVSPSPVQDEIFGHKIAMEGDKIVVSSKGYNSRKGRVFVFTNKGTLWTSKEISKQTQREDDNYGASVALKNDKILIGSDEGTDRVGAVYAYNLVNRFNLVSETSIPAFYYASLDWGDFDNDGYKDLVISGGLDNNLDFSADVSAIKLYRNKQNGQFEEVISPEVYGLHLGAVKFADIDNDGDLDLVTSGQNYNDITNYYLTVYENKSGAFTKKQELDGVIYSSISFGDFDNNGTLDLLVTGAQQSHGGASKITKIYKNTNGSFVDASINLPAVQNGNAEFADIDVDGDLDILLMGTDKNDNYILKTFENVNGVYTEKQNLPGMYLGWFAFGDFNADGYLDFAVMGDDTNDDYAAKIYKNVKGEFAEYQTLKGIDNSSGTTPISWGDYDNDGELDLVISGTDVDYNDVTIVYKNTKGKFEISEEGVMQLGGNTSLGWGDFDLDNDIDIIVSGWYTDAKDKQYKSGTFLHENLTGEKNNKPLMASDLVTTKNGNEILFEWNMATDDFTKSKSLYYILNVGTQKDKSDIASYPVYGTSWKLKYLEAGKTYFWNLQTVDASQAVSDKIYGSDVVLSVNDEVVLGNDIVIYPNPTTEKITIKSSVVAIEEIKLLDVNGKVLSFNETVNTRLALNIAQYASGVYILSIKTNKGFINRKIIKN</sequence>
<evidence type="ECO:0000256" key="1">
    <source>
        <dbReference type="ARBA" id="ARBA00022729"/>
    </source>
</evidence>
<gene>
    <name evidence="6" type="ORF">T190115A13A_210043</name>
</gene>
<name>A0ABM9PL44_9FLAO</name>
<proteinExistence type="predicted"/>
<dbReference type="RefSeq" id="WP_348738163.1">
    <property type="nucleotide sequence ID" value="NZ_CAXJRC010000013.1"/>
</dbReference>
<dbReference type="InterPro" id="IPR028994">
    <property type="entry name" value="Integrin_alpha_N"/>
</dbReference>
<feature type="domain" description="Secretion system C-terminal sorting" evidence="5">
    <location>
        <begin position="903"/>
        <end position="972"/>
    </location>
</feature>
<dbReference type="NCBIfam" id="TIGR04183">
    <property type="entry name" value="Por_Secre_tail"/>
    <property type="match status" value="1"/>
</dbReference>
<dbReference type="Pfam" id="PF13517">
    <property type="entry name" value="FG-GAP_3"/>
    <property type="match status" value="2"/>
</dbReference>
<comment type="caution">
    <text evidence="6">The sequence shown here is derived from an EMBL/GenBank/DDBJ whole genome shotgun (WGS) entry which is preliminary data.</text>
</comment>
<dbReference type="SMART" id="SM00191">
    <property type="entry name" value="Int_alpha"/>
    <property type="match status" value="4"/>
</dbReference>
<dbReference type="EMBL" id="CAXJRC010000013">
    <property type="protein sequence ID" value="CAL2106389.1"/>
    <property type="molecule type" value="Genomic_DNA"/>
</dbReference>
<keyword evidence="2" id="KW-0677">Repeat</keyword>
<dbReference type="InterPro" id="IPR026444">
    <property type="entry name" value="Secre_tail"/>
</dbReference>
<reference evidence="6 7" key="1">
    <citation type="submission" date="2024-05" db="EMBL/GenBank/DDBJ databases">
        <authorList>
            <person name="Duchaud E."/>
        </authorList>
    </citation>
    <scope>NUCLEOTIDE SEQUENCE [LARGE SCALE GENOMIC DNA]</scope>
    <source>
        <strain evidence="6">Ena-SAMPLE-TAB-13-05-2024-13:56:06:370-140305</strain>
    </source>
</reference>
<dbReference type="SUPFAM" id="SSF69318">
    <property type="entry name" value="Integrin alpha N-terminal domain"/>
    <property type="match status" value="4"/>
</dbReference>
<evidence type="ECO:0000259" key="5">
    <source>
        <dbReference type="Pfam" id="PF18962"/>
    </source>
</evidence>
<dbReference type="PANTHER" id="PTHR36220">
    <property type="entry name" value="UNNAMED PRODUCT"/>
    <property type="match status" value="1"/>
</dbReference>
<dbReference type="InterPro" id="IPR013517">
    <property type="entry name" value="FG-GAP"/>
</dbReference>
<evidence type="ECO:0000313" key="7">
    <source>
        <dbReference type="Proteomes" id="UP001497602"/>
    </source>
</evidence>
<evidence type="ECO:0000256" key="3">
    <source>
        <dbReference type="ARBA" id="ARBA00023180"/>
    </source>
</evidence>